<feature type="domain" description="Fe2OG dioxygenase" evidence="3">
    <location>
        <begin position="154"/>
        <end position="256"/>
    </location>
</feature>
<sequence>MVEEGSIALPPSGPPPLLTESQLVDLANQGWIKIELPTELGVNLTKLFQHSTSFFSQSNDVKRKEYPRSRGTEYGYYEVEGEKEYVTFRRHVHSDAHETKSAHFEQMTAVVWEESARILYRILCDVARASELDVSVWDDILDGTLSMPHSDRQMTNTLLRVFRYLPSSGHAEAHTDLGLLTLCIGDSHGLQVLDRDQSLDGRSVWIDAPATTSSATVLVSETLGMLSSRTMNTGIHRVVGNPNGRSSAVFALRHSSRHRVDLGLFGGEGKIHPNELYKAMEVGKVNINVVKPEMDRQYKVFHAEQGNRDVTGQG</sequence>
<evidence type="ECO:0000256" key="2">
    <source>
        <dbReference type="RuleBase" id="RU003682"/>
    </source>
</evidence>
<dbReference type="InterPro" id="IPR050231">
    <property type="entry name" value="Iron_ascorbate_oxido_reductase"/>
</dbReference>
<dbReference type="OMA" id="SQCFNIN"/>
<dbReference type="SUPFAM" id="SSF51197">
    <property type="entry name" value="Clavaminate synthase-like"/>
    <property type="match status" value="1"/>
</dbReference>
<dbReference type="Gene3D" id="2.60.120.330">
    <property type="entry name" value="B-lactam Antibiotic, Isopenicillin N Synthase, Chain"/>
    <property type="match status" value="1"/>
</dbReference>
<evidence type="ECO:0000256" key="1">
    <source>
        <dbReference type="ARBA" id="ARBA00008056"/>
    </source>
</evidence>
<comment type="similarity">
    <text evidence="1 2">Belongs to the iron/ascorbate-dependent oxidoreductase family.</text>
</comment>
<dbReference type="HOGENOM" id="CLU_748130_0_0_1"/>
<evidence type="ECO:0000313" key="5">
    <source>
        <dbReference type="Proteomes" id="UP000054302"/>
    </source>
</evidence>
<dbReference type="EMBL" id="KN847524">
    <property type="protein sequence ID" value="KIV90401.1"/>
    <property type="molecule type" value="Genomic_DNA"/>
</dbReference>
<dbReference type="PROSITE" id="PS51471">
    <property type="entry name" value="FE2OG_OXY"/>
    <property type="match status" value="1"/>
</dbReference>
<dbReference type="GO" id="GO:0016491">
    <property type="term" value="F:oxidoreductase activity"/>
    <property type="evidence" value="ECO:0007669"/>
    <property type="project" value="UniProtKB-KW"/>
</dbReference>
<dbReference type="Proteomes" id="UP000054302">
    <property type="component" value="Unassembled WGS sequence"/>
</dbReference>
<dbReference type="InterPro" id="IPR027443">
    <property type="entry name" value="IPNS-like_sf"/>
</dbReference>
<keyword evidence="2" id="KW-0479">Metal-binding</keyword>
<dbReference type="InterPro" id="IPR005123">
    <property type="entry name" value="Oxoglu/Fe-dep_dioxygenase_dom"/>
</dbReference>
<reference evidence="4 5" key="1">
    <citation type="submission" date="2015-01" db="EMBL/GenBank/DDBJ databases">
        <title>The Genome Sequence of Exophiala mesophila CBS40295.</title>
        <authorList>
            <consortium name="The Broad Institute Genomics Platform"/>
            <person name="Cuomo C."/>
            <person name="de Hoog S."/>
            <person name="Gorbushina A."/>
            <person name="Stielow B."/>
            <person name="Teixiera M."/>
            <person name="Abouelleil A."/>
            <person name="Chapman S.B."/>
            <person name="Priest M."/>
            <person name="Young S.K."/>
            <person name="Wortman J."/>
            <person name="Nusbaum C."/>
            <person name="Birren B."/>
        </authorList>
    </citation>
    <scope>NUCLEOTIDE SEQUENCE [LARGE SCALE GENOMIC DNA]</scope>
    <source>
        <strain evidence="4 5">CBS 40295</strain>
    </source>
</reference>
<dbReference type="Pfam" id="PF03171">
    <property type="entry name" value="2OG-FeII_Oxy"/>
    <property type="match status" value="1"/>
</dbReference>
<dbReference type="VEuPathDB" id="FungiDB:PV10_07711"/>
<keyword evidence="2" id="KW-0560">Oxidoreductase</keyword>
<dbReference type="OrthoDB" id="288590at2759"/>
<proteinExistence type="inferred from homology"/>
<name>A0A0D1XQM3_EXOME</name>
<protein>
    <recommendedName>
        <fullName evidence="3">Fe2OG dioxygenase domain-containing protein</fullName>
    </recommendedName>
</protein>
<dbReference type="AlphaFoldDB" id="A0A0D1XQM3"/>
<keyword evidence="5" id="KW-1185">Reference proteome</keyword>
<evidence type="ECO:0000259" key="3">
    <source>
        <dbReference type="PROSITE" id="PS51471"/>
    </source>
</evidence>
<dbReference type="GeneID" id="27325556"/>
<dbReference type="PANTHER" id="PTHR47990">
    <property type="entry name" value="2-OXOGLUTARATE (2OG) AND FE(II)-DEPENDENT OXYGENASE SUPERFAMILY PROTEIN-RELATED"/>
    <property type="match status" value="1"/>
</dbReference>
<keyword evidence="2" id="KW-0408">Iron</keyword>
<dbReference type="STRING" id="212818.A0A0D1XQM3"/>
<evidence type="ECO:0000313" key="4">
    <source>
        <dbReference type="EMBL" id="KIV90401.1"/>
    </source>
</evidence>
<organism evidence="4 5">
    <name type="scientific">Exophiala mesophila</name>
    <name type="common">Black yeast-like fungus</name>
    <dbReference type="NCBI Taxonomy" id="212818"/>
    <lineage>
        <taxon>Eukaryota</taxon>
        <taxon>Fungi</taxon>
        <taxon>Dikarya</taxon>
        <taxon>Ascomycota</taxon>
        <taxon>Pezizomycotina</taxon>
        <taxon>Eurotiomycetes</taxon>
        <taxon>Chaetothyriomycetidae</taxon>
        <taxon>Chaetothyriales</taxon>
        <taxon>Herpotrichiellaceae</taxon>
        <taxon>Exophiala</taxon>
    </lineage>
</organism>
<accession>A0A0D1XQM3</accession>
<gene>
    <name evidence="4" type="ORF">PV10_07711</name>
</gene>
<dbReference type="InterPro" id="IPR044861">
    <property type="entry name" value="IPNS-like_FE2OG_OXY"/>
</dbReference>
<dbReference type="GO" id="GO:0046872">
    <property type="term" value="F:metal ion binding"/>
    <property type="evidence" value="ECO:0007669"/>
    <property type="project" value="UniProtKB-KW"/>
</dbReference>
<dbReference type="RefSeq" id="XP_016221975.1">
    <property type="nucleotide sequence ID" value="XM_016372643.1"/>
</dbReference>